<dbReference type="SUPFAM" id="SSF46785">
    <property type="entry name" value="Winged helix' DNA-binding domain"/>
    <property type="match status" value="1"/>
</dbReference>
<dbReference type="PANTHER" id="PTHR18964">
    <property type="entry name" value="ROK (REPRESSOR, ORF, KINASE) FAMILY"/>
    <property type="match status" value="1"/>
</dbReference>
<evidence type="ECO:0000256" key="3">
    <source>
        <dbReference type="ARBA" id="ARBA00022629"/>
    </source>
</evidence>
<evidence type="ECO:0000256" key="2">
    <source>
        <dbReference type="ARBA" id="ARBA00006479"/>
    </source>
</evidence>
<dbReference type="Pfam" id="PF01047">
    <property type="entry name" value="MarR"/>
    <property type="match status" value="1"/>
</dbReference>
<comment type="function">
    <text evidence="1">Transcriptional repressor of xylose-utilizing enzymes.</text>
</comment>
<name>A0A3B0CHF4_9BACL</name>
<dbReference type="SUPFAM" id="SSF53067">
    <property type="entry name" value="Actin-like ATPase domain"/>
    <property type="match status" value="1"/>
</dbReference>
<dbReference type="AlphaFoldDB" id="A0A3B0CHF4"/>
<evidence type="ECO:0000313" key="5">
    <source>
        <dbReference type="EMBL" id="RKN85185.1"/>
    </source>
</evidence>
<keyword evidence="3" id="KW-0859">Xylose metabolism</keyword>
<dbReference type="InterPro" id="IPR036388">
    <property type="entry name" value="WH-like_DNA-bd_sf"/>
</dbReference>
<dbReference type="Gene3D" id="1.10.10.10">
    <property type="entry name" value="Winged helix-like DNA-binding domain superfamily/Winged helix DNA-binding domain"/>
    <property type="match status" value="1"/>
</dbReference>
<dbReference type="RefSeq" id="WP_120746837.1">
    <property type="nucleotide sequence ID" value="NZ_RBAH01000005.1"/>
</dbReference>
<dbReference type="Gene3D" id="3.30.420.40">
    <property type="match status" value="2"/>
</dbReference>
<feature type="domain" description="HTH marR-type" evidence="4">
    <location>
        <begin position="5"/>
        <end position="46"/>
    </location>
</feature>
<dbReference type="GO" id="GO:0003700">
    <property type="term" value="F:DNA-binding transcription factor activity"/>
    <property type="evidence" value="ECO:0007669"/>
    <property type="project" value="InterPro"/>
</dbReference>
<evidence type="ECO:0000256" key="1">
    <source>
        <dbReference type="ARBA" id="ARBA00002486"/>
    </source>
</evidence>
<organism evidence="5 6">
    <name type="scientific">Paenibacillus ginsengarvi</name>
    <dbReference type="NCBI Taxonomy" id="400777"/>
    <lineage>
        <taxon>Bacteria</taxon>
        <taxon>Bacillati</taxon>
        <taxon>Bacillota</taxon>
        <taxon>Bacilli</taxon>
        <taxon>Bacillales</taxon>
        <taxon>Paenibacillaceae</taxon>
        <taxon>Paenibacillus</taxon>
    </lineage>
</organism>
<keyword evidence="3" id="KW-0119">Carbohydrate metabolism</keyword>
<reference evidence="5 6" key="1">
    <citation type="journal article" date="2007" name="Int. J. Syst. Evol. Microbiol.">
        <title>Paenibacillus ginsengarvi sp. nov., isolated from soil from ginseng cultivation.</title>
        <authorList>
            <person name="Yoon M.H."/>
            <person name="Ten L.N."/>
            <person name="Im W.T."/>
        </authorList>
    </citation>
    <scope>NUCLEOTIDE SEQUENCE [LARGE SCALE GENOMIC DNA]</scope>
    <source>
        <strain evidence="5 6">KCTC 13059</strain>
    </source>
</reference>
<dbReference type="InterPro" id="IPR036390">
    <property type="entry name" value="WH_DNA-bd_sf"/>
</dbReference>
<accession>A0A3B0CHF4</accession>
<dbReference type="InterPro" id="IPR043129">
    <property type="entry name" value="ATPase_NBD"/>
</dbReference>
<keyword evidence="6" id="KW-1185">Reference proteome</keyword>
<dbReference type="InterPro" id="IPR000600">
    <property type="entry name" value="ROK"/>
</dbReference>
<comment type="caution">
    <text evidence="5">The sequence shown here is derived from an EMBL/GenBank/DDBJ whole genome shotgun (WGS) entry which is preliminary data.</text>
</comment>
<evidence type="ECO:0000259" key="4">
    <source>
        <dbReference type="Pfam" id="PF01047"/>
    </source>
</evidence>
<dbReference type="Proteomes" id="UP000282311">
    <property type="component" value="Unassembled WGS sequence"/>
</dbReference>
<dbReference type="OrthoDB" id="9796533at2"/>
<proteinExistence type="inferred from homology"/>
<gene>
    <name evidence="5" type="ORF">D7M11_08845</name>
</gene>
<evidence type="ECO:0000313" key="6">
    <source>
        <dbReference type="Proteomes" id="UP000282311"/>
    </source>
</evidence>
<dbReference type="GO" id="GO:0042732">
    <property type="term" value="P:D-xylose metabolic process"/>
    <property type="evidence" value="ECO:0007669"/>
    <property type="project" value="UniProtKB-KW"/>
</dbReference>
<sequence length="378" mass="40965">MVTQLNASEIVVLTTIQQSGGISRKALAEKTGLSQASITKITHKLGLDDYIYEGERVGTGLGRKEVLLYPNPGKYKFLGVDIGGYRLRLALADYRYELIRTEEFLIAELDQGDEVLPELVDKIRTFLEAAGADAVDAIGVSVTGIIDSSRQTILNIPNLNRWDNVPITAALSERFGCPVYLEESGRTMAFAEKLSGKAKDKSDFIVVHVAYGIVAGIYTSGEPLRGAGNVGGLLGHITVDESGGRCMCGNYGCLENVVTYPMLEEEYRRKAQGSLTLTEAYGLNDKTALDVCIAAGKAIGIVLSNVVNLFNPEIIYLGGPVFERFPIVFEEVRRTVLLRANRFATVGMALDRTTFGDRQGLMGALTLAGTSFIESMGK</sequence>
<dbReference type="PANTHER" id="PTHR18964:SF149">
    <property type="entry name" value="BIFUNCTIONAL UDP-N-ACETYLGLUCOSAMINE 2-EPIMERASE_N-ACETYLMANNOSAMINE KINASE"/>
    <property type="match status" value="1"/>
</dbReference>
<comment type="similarity">
    <text evidence="2">Belongs to the ROK (NagC/XylR) family.</text>
</comment>
<dbReference type="EMBL" id="RBAH01000005">
    <property type="protein sequence ID" value="RKN85185.1"/>
    <property type="molecule type" value="Genomic_DNA"/>
</dbReference>
<protein>
    <submittedName>
        <fullName evidence="5">ROK family transcriptional regulator</fullName>
    </submittedName>
</protein>
<dbReference type="Pfam" id="PF00480">
    <property type="entry name" value="ROK"/>
    <property type="match status" value="1"/>
</dbReference>
<dbReference type="InterPro" id="IPR000835">
    <property type="entry name" value="HTH_MarR-typ"/>
</dbReference>